<name>A0A1T5C974_9BACT</name>
<dbReference type="SMART" id="SM00642">
    <property type="entry name" value="Aamy"/>
    <property type="match status" value="1"/>
</dbReference>
<accession>A0A1T5C974</accession>
<dbReference type="InterPro" id="IPR014756">
    <property type="entry name" value="Ig_E-set"/>
</dbReference>
<dbReference type="PANTHER" id="PTHR43002">
    <property type="entry name" value="GLYCOGEN DEBRANCHING ENZYME"/>
    <property type="match status" value="1"/>
</dbReference>
<organism evidence="4 5">
    <name type="scientific">Parabacteroides chartae</name>
    <dbReference type="NCBI Taxonomy" id="1037355"/>
    <lineage>
        <taxon>Bacteria</taxon>
        <taxon>Pseudomonadati</taxon>
        <taxon>Bacteroidota</taxon>
        <taxon>Bacteroidia</taxon>
        <taxon>Bacteroidales</taxon>
        <taxon>Tannerellaceae</taxon>
        <taxon>Parabacteroides</taxon>
    </lineage>
</organism>
<proteinExistence type="inferred from homology"/>
<dbReference type="GO" id="GO:0005975">
    <property type="term" value="P:carbohydrate metabolic process"/>
    <property type="evidence" value="ECO:0007669"/>
    <property type="project" value="InterPro"/>
</dbReference>
<sequence length="828" mass="92721">MRRFLHTLFIILFLFPVLHAQVTTVPAVVTESGAVDIIFDATQGNKGLMGYTGDVYAHTGVTTNLSTSGSDWKYAPAWGDNSAKYKLTSLGSDKWKLTISPDVRSWYGVPAGEQISKLAFVFRSADKTKEGKAAGGADIFVTLNESVFTPTAPVVQARPANVKDGINYLNDNSVTLVLYAPGKSHVHLMGDFNNWTKDNAWQLFKDGDYWWITVNNLEKGKEYAFQYLVDNSLKIADAYCEKILDPSNDSYIPSSVYPNLKSYPNQTEGIVSILQTGKTGYTWTATDFVAPPADQLVIYELLVRDFTTDGSIKAVTAKLDYLKSLGVNAIELMPVQEFDGNDSWGYNPCFYFAPDKAYGTEADYKEFIDEAHKRGMAVILDIVFNHATGNHPFAKLYWEGSATAPNNPWFNVTAPHPYSVFHDFNHAYSGTREYFKRVLEHWLKEYKLDGFRFDLSKGFTQNSSTEQTASNYDASRIAILKDYNSKIKSVNPKAYTILEHFCAATEELELVQDGMMVWANANNAFCQGIMGYSSQSDFSSLSAQSRQWNLKGMIGYQESHDEERTVYKAKTYGVDGVKNSTQVQMERAGMNAAFLFTIPGPKMIWQFGEMGYDYSIDYNGRVGKKPVRWDYLENPDRAKLADTYATLLSLRSEFPQVFANPSTETLRVSESYWSNGRFITLQHPDLNVVLAGNYTTSATSVTLPFTQTGIWYDLFTGESYVVDNLSNPVNVTLPGSSFKLLTSKKTLTDSEPISMEKPVVVYPNPTNGFIQFSDSAPKRVTLYNALGRQVLQQQVTDGILNIGNLPAGPYFMQVYTADKMESLKILKR</sequence>
<protein>
    <submittedName>
        <fullName evidence="4">Por secretion system C-terminal sorting domain-containing protein</fullName>
    </submittedName>
</protein>
<feature type="domain" description="Glycosyl hydrolase family 13 catalytic" evidence="3">
    <location>
        <begin position="300"/>
        <end position="651"/>
    </location>
</feature>
<dbReference type="Gene3D" id="3.20.20.80">
    <property type="entry name" value="Glycosidases"/>
    <property type="match status" value="1"/>
</dbReference>
<dbReference type="Pfam" id="PF18962">
    <property type="entry name" value="Por_Secre_tail"/>
    <property type="match status" value="1"/>
</dbReference>
<dbReference type="RefSeq" id="WP_079683299.1">
    <property type="nucleotide sequence ID" value="NZ_FUYQ01000011.1"/>
</dbReference>
<comment type="similarity">
    <text evidence="1">Belongs to the glycosyl hydrolase 13 family.</text>
</comment>
<dbReference type="GO" id="GO:0004553">
    <property type="term" value="F:hydrolase activity, hydrolyzing O-glycosyl compounds"/>
    <property type="evidence" value="ECO:0007669"/>
    <property type="project" value="InterPro"/>
</dbReference>
<reference evidence="5" key="1">
    <citation type="submission" date="2017-02" db="EMBL/GenBank/DDBJ databases">
        <authorList>
            <person name="Varghese N."/>
            <person name="Submissions S."/>
        </authorList>
    </citation>
    <scope>NUCLEOTIDE SEQUENCE [LARGE SCALE GENOMIC DNA]</scope>
    <source>
        <strain evidence="5">DSM 24967</strain>
    </source>
</reference>
<dbReference type="InterPro" id="IPR017853">
    <property type="entry name" value="GH"/>
</dbReference>
<dbReference type="Pfam" id="PF00128">
    <property type="entry name" value="Alpha-amylase"/>
    <property type="match status" value="2"/>
</dbReference>
<dbReference type="Proteomes" id="UP000190852">
    <property type="component" value="Unassembled WGS sequence"/>
</dbReference>
<dbReference type="InterPro" id="IPR006047">
    <property type="entry name" value="GH13_cat_dom"/>
</dbReference>
<dbReference type="NCBIfam" id="TIGR04183">
    <property type="entry name" value="Por_Secre_tail"/>
    <property type="match status" value="1"/>
</dbReference>
<gene>
    <name evidence="4" type="ORF">SAMN05660349_01758</name>
</gene>
<keyword evidence="5" id="KW-1185">Reference proteome</keyword>
<feature type="chain" id="PRO_5012097626" evidence="2">
    <location>
        <begin position="21"/>
        <end position="828"/>
    </location>
</feature>
<evidence type="ECO:0000313" key="5">
    <source>
        <dbReference type="Proteomes" id="UP000190852"/>
    </source>
</evidence>
<evidence type="ECO:0000259" key="3">
    <source>
        <dbReference type="SMART" id="SM00642"/>
    </source>
</evidence>
<evidence type="ECO:0000313" key="4">
    <source>
        <dbReference type="EMBL" id="SKB56008.1"/>
    </source>
</evidence>
<dbReference type="Pfam" id="PF02922">
    <property type="entry name" value="CBM_48"/>
    <property type="match status" value="1"/>
</dbReference>
<evidence type="ECO:0000256" key="2">
    <source>
        <dbReference type="SAM" id="SignalP"/>
    </source>
</evidence>
<dbReference type="InterPro" id="IPR013783">
    <property type="entry name" value="Ig-like_fold"/>
</dbReference>
<dbReference type="SUPFAM" id="SSF51445">
    <property type="entry name" value="(Trans)glycosidases"/>
    <property type="match status" value="1"/>
</dbReference>
<dbReference type="Gene3D" id="2.60.40.10">
    <property type="entry name" value="Immunoglobulins"/>
    <property type="match status" value="1"/>
</dbReference>
<dbReference type="InterPro" id="IPR004193">
    <property type="entry name" value="Glyco_hydro_13_N"/>
</dbReference>
<dbReference type="EMBL" id="FUYQ01000011">
    <property type="protein sequence ID" value="SKB56008.1"/>
    <property type="molecule type" value="Genomic_DNA"/>
</dbReference>
<feature type="signal peptide" evidence="2">
    <location>
        <begin position="1"/>
        <end position="20"/>
    </location>
</feature>
<evidence type="ECO:0000256" key="1">
    <source>
        <dbReference type="ARBA" id="ARBA00008061"/>
    </source>
</evidence>
<dbReference type="SUPFAM" id="SSF81296">
    <property type="entry name" value="E set domains"/>
    <property type="match status" value="1"/>
</dbReference>
<dbReference type="InterPro" id="IPR026444">
    <property type="entry name" value="Secre_tail"/>
</dbReference>
<keyword evidence="2" id="KW-0732">Signal</keyword>
<dbReference type="CDD" id="cd11350">
    <property type="entry name" value="AmyAc_4"/>
    <property type="match status" value="1"/>
</dbReference>
<dbReference type="AlphaFoldDB" id="A0A1T5C974"/>